<keyword evidence="5" id="KW-0687">Ribonucleoprotein</keyword>
<organism evidence="9 10">
    <name type="scientific">Caerostris extrusa</name>
    <name type="common">Bark spider</name>
    <name type="synonym">Caerostris bankana</name>
    <dbReference type="NCBI Taxonomy" id="172846"/>
    <lineage>
        <taxon>Eukaryota</taxon>
        <taxon>Metazoa</taxon>
        <taxon>Ecdysozoa</taxon>
        <taxon>Arthropoda</taxon>
        <taxon>Chelicerata</taxon>
        <taxon>Arachnida</taxon>
        <taxon>Araneae</taxon>
        <taxon>Araneomorphae</taxon>
        <taxon>Entelegynae</taxon>
        <taxon>Araneoidea</taxon>
        <taxon>Araneidae</taxon>
        <taxon>Caerostris</taxon>
    </lineage>
</organism>
<dbReference type="GO" id="GO:0005763">
    <property type="term" value="C:mitochondrial small ribosomal subunit"/>
    <property type="evidence" value="ECO:0007669"/>
    <property type="project" value="InterPro"/>
</dbReference>
<dbReference type="SMART" id="SM01403">
    <property type="entry name" value="Ribosomal_S10"/>
    <property type="match status" value="1"/>
</dbReference>
<comment type="similarity">
    <text evidence="2">Belongs to the universal ribosomal protein uS10 family.</text>
</comment>
<sequence length="198" mass="23433">MLRSVLNRLSTLNSIVFLKSPAYSSLVNPASLACQNFDKLYEKIVVEVRGHDRAVLNSYEWFAKTAASELDVNISQISEPPVHRYRRSLLRSVFIYKKHRTQYEFRTYFRLFELKHITGSTADTYLEYIQRNLPEGVGMIVTKTRLEKLPEHISNYVPKRRQQTKVVLRKILLCSELHLDNTIEEEYYNRKQLHSFYL</sequence>
<dbReference type="InterPro" id="IPR036838">
    <property type="entry name" value="Ribosomal_uS10_dom_sf"/>
</dbReference>
<dbReference type="SUPFAM" id="SSF54999">
    <property type="entry name" value="Ribosomal protein S10"/>
    <property type="match status" value="1"/>
</dbReference>
<evidence type="ECO:0000313" key="10">
    <source>
        <dbReference type="Proteomes" id="UP001054945"/>
    </source>
</evidence>
<evidence type="ECO:0000256" key="4">
    <source>
        <dbReference type="ARBA" id="ARBA00023128"/>
    </source>
</evidence>
<keyword evidence="4" id="KW-0496">Mitochondrion</keyword>
<comment type="caution">
    <text evidence="9">The sequence shown here is derived from an EMBL/GenBank/DDBJ whole genome shotgun (WGS) entry which is preliminary data.</text>
</comment>
<evidence type="ECO:0000256" key="7">
    <source>
        <dbReference type="ARBA" id="ARBA00035544"/>
    </source>
</evidence>
<evidence type="ECO:0000259" key="8">
    <source>
        <dbReference type="SMART" id="SM01403"/>
    </source>
</evidence>
<feature type="domain" description="Small ribosomal subunit protein uS10" evidence="8">
    <location>
        <begin position="45"/>
        <end position="142"/>
    </location>
</feature>
<dbReference type="EMBL" id="BPLR01021235">
    <property type="protein sequence ID" value="GIX87431.1"/>
    <property type="molecule type" value="Genomic_DNA"/>
</dbReference>
<dbReference type="Proteomes" id="UP001054945">
    <property type="component" value="Unassembled WGS sequence"/>
</dbReference>
<name>A0AAV4NUZ4_CAEEX</name>
<dbReference type="InterPro" id="IPR040055">
    <property type="entry name" value="Ribosomal_uS10m"/>
</dbReference>
<dbReference type="Pfam" id="PF00338">
    <property type="entry name" value="Ribosomal_S10"/>
    <property type="match status" value="1"/>
</dbReference>
<dbReference type="Gene3D" id="3.30.70.600">
    <property type="entry name" value="Ribosomal protein S10 domain"/>
    <property type="match status" value="1"/>
</dbReference>
<dbReference type="PROSITE" id="PS51257">
    <property type="entry name" value="PROKAR_LIPOPROTEIN"/>
    <property type="match status" value="1"/>
</dbReference>
<evidence type="ECO:0000256" key="3">
    <source>
        <dbReference type="ARBA" id="ARBA00022980"/>
    </source>
</evidence>
<proteinExistence type="inferred from homology"/>
<evidence type="ECO:0000313" key="9">
    <source>
        <dbReference type="EMBL" id="GIX87431.1"/>
    </source>
</evidence>
<evidence type="ECO:0000256" key="6">
    <source>
        <dbReference type="ARBA" id="ARBA00035261"/>
    </source>
</evidence>
<evidence type="ECO:0000256" key="2">
    <source>
        <dbReference type="ARBA" id="ARBA00007102"/>
    </source>
</evidence>
<keyword evidence="10" id="KW-1185">Reference proteome</keyword>
<accession>A0AAV4NUZ4</accession>
<dbReference type="InterPro" id="IPR027486">
    <property type="entry name" value="Ribosomal_uS10_dom"/>
</dbReference>
<protein>
    <recommendedName>
        <fullName evidence="6">Small ribosomal subunit protein uS10m</fullName>
    </recommendedName>
    <alternativeName>
        <fullName evidence="7">28S ribosomal protein S10, mitochondrial</fullName>
    </alternativeName>
</protein>
<dbReference type="AlphaFoldDB" id="A0AAV4NUZ4"/>
<dbReference type="PANTHER" id="PTHR13334">
    <property type="entry name" value="MITOCHONDRIAL 28S RIBOSOMAL PROTEIN S10"/>
    <property type="match status" value="1"/>
</dbReference>
<comment type="subcellular location">
    <subcellularLocation>
        <location evidence="1">Mitochondrion</location>
    </subcellularLocation>
</comment>
<evidence type="ECO:0000256" key="1">
    <source>
        <dbReference type="ARBA" id="ARBA00004173"/>
    </source>
</evidence>
<evidence type="ECO:0000256" key="5">
    <source>
        <dbReference type="ARBA" id="ARBA00023274"/>
    </source>
</evidence>
<gene>
    <name evidence="9" type="primary">MRPS10</name>
    <name evidence="9" type="ORF">CEXT_788631</name>
</gene>
<keyword evidence="3 9" id="KW-0689">Ribosomal protein</keyword>
<reference evidence="9 10" key="1">
    <citation type="submission" date="2021-06" db="EMBL/GenBank/DDBJ databases">
        <title>Caerostris extrusa draft genome.</title>
        <authorList>
            <person name="Kono N."/>
            <person name="Arakawa K."/>
        </authorList>
    </citation>
    <scope>NUCLEOTIDE SEQUENCE [LARGE SCALE GENOMIC DNA]</scope>
</reference>
<dbReference type="PANTHER" id="PTHR13334:SF4">
    <property type="entry name" value="SMALL RIBOSOMAL SUBUNIT PROTEIN US10M"/>
    <property type="match status" value="1"/>
</dbReference>